<name>A0ABV3X084_9HYPH</name>
<dbReference type="Proteomes" id="UP001559025">
    <property type="component" value="Unassembled WGS sequence"/>
</dbReference>
<dbReference type="RefSeq" id="WP_368804969.1">
    <property type="nucleotide sequence ID" value="NZ_JAZHFV010000011.1"/>
</dbReference>
<evidence type="ECO:0000313" key="2">
    <source>
        <dbReference type="EMBL" id="MEX4010254.1"/>
    </source>
</evidence>
<feature type="region of interest" description="Disordered" evidence="1">
    <location>
        <begin position="1"/>
        <end position="79"/>
    </location>
</feature>
<feature type="compositionally biased region" description="Basic and acidic residues" evidence="1">
    <location>
        <begin position="1"/>
        <end position="14"/>
    </location>
</feature>
<dbReference type="EMBL" id="JAZHFV010000011">
    <property type="protein sequence ID" value="MEX4010254.1"/>
    <property type="molecule type" value="Genomic_DNA"/>
</dbReference>
<comment type="caution">
    <text evidence="2">The sequence shown here is derived from an EMBL/GenBank/DDBJ whole genome shotgun (WGS) entry which is preliminary data.</text>
</comment>
<reference evidence="2 3" key="1">
    <citation type="submission" date="2024-01" db="EMBL/GenBank/DDBJ databases">
        <title>New evidence supports the origin of RcGTA from prophage.</title>
        <authorList>
            <person name="Xu Y."/>
            <person name="Liu B."/>
            <person name="Chen F."/>
        </authorList>
    </citation>
    <scope>NUCLEOTIDE SEQUENCE [LARGE SCALE GENOMIC DNA]</scope>
    <source>
        <strain evidence="2 3">CBW1107-2</strain>
    </source>
</reference>
<keyword evidence="3" id="KW-1185">Reference proteome</keyword>
<protein>
    <submittedName>
        <fullName evidence="2">Uncharacterized protein</fullName>
    </submittedName>
</protein>
<proteinExistence type="predicted"/>
<organism evidence="2 3">
    <name type="scientific">Neoaquamicrobium sediminum</name>
    <dbReference type="NCBI Taxonomy" id="1849104"/>
    <lineage>
        <taxon>Bacteria</taxon>
        <taxon>Pseudomonadati</taxon>
        <taxon>Pseudomonadota</taxon>
        <taxon>Alphaproteobacteria</taxon>
        <taxon>Hyphomicrobiales</taxon>
        <taxon>Phyllobacteriaceae</taxon>
        <taxon>Neoaquamicrobium</taxon>
    </lineage>
</organism>
<evidence type="ECO:0000256" key="1">
    <source>
        <dbReference type="SAM" id="MobiDB-lite"/>
    </source>
</evidence>
<accession>A0ABV3X084</accession>
<sequence length="79" mass="9288">MQDNKQRDRTREQETTDATIDSERMGRNSLQGDDQKSVRNERQSQPDERGQADDMDESFDKLDKDERARTDLNKGARRD</sequence>
<evidence type="ECO:0000313" key="3">
    <source>
        <dbReference type="Proteomes" id="UP001559025"/>
    </source>
</evidence>
<gene>
    <name evidence="2" type="ORF">V1479_23310</name>
</gene>
<feature type="compositionally biased region" description="Basic and acidic residues" evidence="1">
    <location>
        <begin position="33"/>
        <end position="79"/>
    </location>
</feature>